<dbReference type="GO" id="GO:0005509">
    <property type="term" value="F:calcium ion binding"/>
    <property type="evidence" value="ECO:0007669"/>
    <property type="project" value="InterPro"/>
</dbReference>
<dbReference type="PROSITE" id="PS00330">
    <property type="entry name" value="HEMOLYSIN_CALCIUM"/>
    <property type="match status" value="4"/>
</dbReference>
<dbReference type="SUPFAM" id="SSF51120">
    <property type="entry name" value="beta-Roll"/>
    <property type="match status" value="2"/>
</dbReference>
<evidence type="ECO:0000313" key="4">
    <source>
        <dbReference type="Proteomes" id="UP000199585"/>
    </source>
</evidence>
<sequence length="335" mass="32809">MSVVSSVSNIYVYNGALATLFSGSPLNVSLLNGTSGPSPGQFVDNNGQLSPSDTGQTTFLWNGGAAQTIDYLGSGTIAGIGLFGIQIGSRPVAVFSSGGQTYLYAPQGLPLLSALTMSFSIDPNGTFNLPSSGADGHVDGLDTGQSMAVGYADLQGDTITNTGSTVYGNGGNDTISAGTANDQIFGGSGNDRAFGGGGSDTLYGGTGDDSLYGGAGNDTLFGDTGSNTLWGDAGDDRISGGIGADTLYGGDGQDTLQGGDGADVLDGGIGDDRLAGDTGNDVLSGEIGNDFLLGGTGSDALFGGDGNDTLTGGAGDDTLTGGAGRDIFQLDAAGG</sequence>
<organism evidence="3 4">
    <name type="scientific">Loktanella fryxellensis</name>
    <dbReference type="NCBI Taxonomy" id="245187"/>
    <lineage>
        <taxon>Bacteria</taxon>
        <taxon>Pseudomonadati</taxon>
        <taxon>Pseudomonadota</taxon>
        <taxon>Alphaproteobacteria</taxon>
        <taxon>Rhodobacterales</taxon>
        <taxon>Roseobacteraceae</taxon>
        <taxon>Loktanella</taxon>
    </lineage>
</organism>
<dbReference type="GO" id="GO:0005576">
    <property type="term" value="C:extracellular region"/>
    <property type="evidence" value="ECO:0007669"/>
    <property type="project" value="UniProtKB-SubCell"/>
</dbReference>
<dbReference type="PANTHER" id="PTHR38340:SF1">
    <property type="entry name" value="S-LAYER PROTEIN"/>
    <property type="match status" value="1"/>
</dbReference>
<dbReference type="InterPro" id="IPR001343">
    <property type="entry name" value="Hemolysn_Ca-bd"/>
</dbReference>
<dbReference type="InterPro" id="IPR018511">
    <property type="entry name" value="Hemolysin-typ_Ca-bd_CS"/>
</dbReference>
<dbReference type="STRING" id="245187.SAMN04488003_104136"/>
<dbReference type="EMBL" id="FOCI01000004">
    <property type="protein sequence ID" value="SEM77026.1"/>
    <property type="molecule type" value="Genomic_DNA"/>
</dbReference>
<dbReference type="Gene3D" id="2.150.10.10">
    <property type="entry name" value="Serralysin-like metalloprotease, C-terminal"/>
    <property type="match status" value="3"/>
</dbReference>
<reference evidence="3 4" key="1">
    <citation type="submission" date="2016-10" db="EMBL/GenBank/DDBJ databases">
        <authorList>
            <person name="de Groot N.N."/>
        </authorList>
    </citation>
    <scope>NUCLEOTIDE SEQUENCE [LARGE SCALE GENOMIC DNA]</scope>
    <source>
        <strain evidence="3 4">DSM 16213</strain>
    </source>
</reference>
<dbReference type="PANTHER" id="PTHR38340">
    <property type="entry name" value="S-LAYER PROTEIN"/>
    <property type="match status" value="1"/>
</dbReference>
<dbReference type="InterPro" id="IPR050557">
    <property type="entry name" value="RTX_toxin/Mannuronan_C5-epim"/>
</dbReference>
<dbReference type="RefSeq" id="WP_218139819.1">
    <property type="nucleotide sequence ID" value="NZ_FOCI01000004.1"/>
</dbReference>
<evidence type="ECO:0000313" key="3">
    <source>
        <dbReference type="EMBL" id="SEM77026.1"/>
    </source>
</evidence>
<evidence type="ECO:0000256" key="1">
    <source>
        <dbReference type="ARBA" id="ARBA00004613"/>
    </source>
</evidence>
<evidence type="ECO:0000256" key="2">
    <source>
        <dbReference type="ARBA" id="ARBA00022525"/>
    </source>
</evidence>
<dbReference type="AlphaFoldDB" id="A0A1H8B2Q7"/>
<dbReference type="InterPro" id="IPR011049">
    <property type="entry name" value="Serralysin-like_metalloprot_C"/>
</dbReference>
<keyword evidence="4" id="KW-1185">Reference proteome</keyword>
<proteinExistence type="predicted"/>
<comment type="subcellular location">
    <subcellularLocation>
        <location evidence="1">Secreted</location>
    </subcellularLocation>
</comment>
<dbReference type="PRINTS" id="PR00313">
    <property type="entry name" value="CABNDNGRPT"/>
</dbReference>
<dbReference type="Proteomes" id="UP000199585">
    <property type="component" value="Unassembled WGS sequence"/>
</dbReference>
<gene>
    <name evidence="3" type="ORF">SAMN04488003_104136</name>
</gene>
<dbReference type="Pfam" id="PF00353">
    <property type="entry name" value="HemolysinCabind"/>
    <property type="match status" value="4"/>
</dbReference>
<accession>A0A1H8B2Q7</accession>
<keyword evidence="2" id="KW-0964">Secreted</keyword>
<protein>
    <submittedName>
        <fullName evidence="3">Hemolysin-type calcium-binding repeat-containing protein</fullName>
    </submittedName>
</protein>
<name>A0A1H8B2Q7_9RHOB</name>